<accession>A0A517ZLD3</accession>
<dbReference type="EMBL" id="CP036276">
    <property type="protein sequence ID" value="QDU43300.1"/>
    <property type="molecule type" value="Genomic_DNA"/>
</dbReference>
<proteinExistence type="predicted"/>
<name>A0A517ZLD3_9PLAN</name>
<sequence length="40" mass="4845">MHNMTYDSILRNVLFFYPCLIRVNPWLRSHPTQKNRSPTP</sequence>
<dbReference type="KEGG" id="sdyn:Mal52_17720"/>
<keyword evidence="2" id="KW-1185">Reference proteome</keyword>
<protein>
    <submittedName>
        <fullName evidence="1">Uncharacterized protein</fullName>
    </submittedName>
</protein>
<evidence type="ECO:0000313" key="1">
    <source>
        <dbReference type="EMBL" id="QDU43300.1"/>
    </source>
</evidence>
<dbReference type="Proteomes" id="UP000319383">
    <property type="component" value="Chromosome"/>
</dbReference>
<evidence type="ECO:0000313" key="2">
    <source>
        <dbReference type="Proteomes" id="UP000319383"/>
    </source>
</evidence>
<organism evidence="1 2">
    <name type="scientific">Symmachiella dynata</name>
    <dbReference type="NCBI Taxonomy" id="2527995"/>
    <lineage>
        <taxon>Bacteria</taxon>
        <taxon>Pseudomonadati</taxon>
        <taxon>Planctomycetota</taxon>
        <taxon>Planctomycetia</taxon>
        <taxon>Planctomycetales</taxon>
        <taxon>Planctomycetaceae</taxon>
        <taxon>Symmachiella</taxon>
    </lineage>
</organism>
<dbReference type="AlphaFoldDB" id="A0A517ZLD3"/>
<reference evidence="1 2" key="1">
    <citation type="submission" date="2019-02" db="EMBL/GenBank/DDBJ databases">
        <title>Deep-cultivation of Planctomycetes and their phenomic and genomic characterization uncovers novel biology.</title>
        <authorList>
            <person name="Wiegand S."/>
            <person name="Jogler M."/>
            <person name="Boedeker C."/>
            <person name="Pinto D."/>
            <person name="Vollmers J."/>
            <person name="Rivas-Marin E."/>
            <person name="Kohn T."/>
            <person name="Peeters S.H."/>
            <person name="Heuer A."/>
            <person name="Rast P."/>
            <person name="Oberbeckmann S."/>
            <person name="Bunk B."/>
            <person name="Jeske O."/>
            <person name="Meyerdierks A."/>
            <person name="Storesund J.E."/>
            <person name="Kallscheuer N."/>
            <person name="Luecker S."/>
            <person name="Lage O.M."/>
            <person name="Pohl T."/>
            <person name="Merkel B.J."/>
            <person name="Hornburger P."/>
            <person name="Mueller R.-W."/>
            <person name="Bruemmer F."/>
            <person name="Labrenz M."/>
            <person name="Spormann A.M."/>
            <person name="Op den Camp H."/>
            <person name="Overmann J."/>
            <person name="Amann R."/>
            <person name="Jetten M.S.M."/>
            <person name="Mascher T."/>
            <person name="Medema M.H."/>
            <person name="Devos D.P."/>
            <person name="Kaster A.-K."/>
            <person name="Ovreas L."/>
            <person name="Rohde M."/>
            <person name="Galperin M.Y."/>
            <person name="Jogler C."/>
        </authorList>
    </citation>
    <scope>NUCLEOTIDE SEQUENCE [LARGE SCALE GENOMIC DNA]</scope>
    <source>
        <strain evidence="1 2">Mal52</strain>
    </source>
</reference>
<gene>
    <name evidence="1" type="ORF">Mal52_17720</name>
</gene>